<evidence type="ECO:0000313" key="2">
    <source>
        <dbReference type="EMBL" id="CAD8597170.1"/>
    </source>
</evidence>
<accession>A0A7S0KZL1</accession>
<evidence type="ECO:0000256" key="1">
    <source>
        <dbReference type="SAM" id="SignalP"/>
    </source>
</evidence>
<dbReference type="AlphaFoldDB" id="A0A7S0KZL1"/>
<name>A0A7S0KZL1_9EUKA</name>
<feature type="chain" id="PRO_5030959822" evidence="1">
    <location>
        <begin position="23"/>
        <end position="450"/>
    </location>
</feature>
<sequence length="450" mass="48030">MKVGRVVGHLVAAAAGWGCSAAASCVDSTQIHTFSGSPSPHSAHPDANRLWTASTPFRCAELRRAGARRCPKAASCARLRSAPQPIMSILRRTRRDAPPLMATSAPEVGVGSVVHHPRLSSYLRSVPLARRTARYFISPFDVGAFEPASADVAAWRALAVDDLLELSAGQAALWASAVAASGAVKRVHAADLQPPSPSCDSVWCIALNNSRLKHDLLASRLRRSHTMLSSGADDSRSSDDDGEREVCEGVYDLVFGAHTLCTCTWVCAPHRFAAVGLDTQCNQAGAPATCGGVRLDTASVDAFVGALKQLLRPGSGVALFDQEGGWPWGLERRLRAAATRHGLHFYVRRGPGGTNWDYIFSERELDDDVSIDPLQRDARALDAALCAVGLLSVSLLFDPEATAHALAPLFASEAGLNTRRALALGLAARLLLPLFDVLTLADLLDRLRVR</sequence>
<gene>
    <name evidence="2" type="ORF">CPEL01642_LOCUS499</name>
</gene>
<organism evidence="2">
    <name type="scientific">Coccolithus braarudii</name>
    <dbReference type="NCBI Taxonomy" id="221442"/>
    <lineage>
        <taxon>Eukaryota</taxon>
        <taxon>Haptista</taxon>
        <taxon>Haptophyta</taxon>
        <taxon>Prymnesiophyceae</taxon>
        <taxon>Coccolithales</taxon>
        <taxon>Coccolithaceae</taxon>
        <taxon>Coccolithus</taxon>
    </lineage>
</organism>
<proteinExistence type="predicted"/>
<feature type="signal peptide" evidence="1">
    <location>
        <begin position="1"/>
        <end position="22"/>
    </location>
</feature>
<reference evidence="2" key="1">
    <citation type="submission" date="2021-01" db="EMBL/GenBank/DDBJ databases">
        <authorList>
            <person name="Corre E."/>
            <person name="Pelletier E."/>
            <person name="Niang G."/>
            <person name="Scheremetjew M."/>
            <person name="Finn R."/>
            <person name="Kale V."/>
            <person name="Holt S."/>
            <person name="Cochrane G."/>
            <person name="Meng A."/>
            <person name="Brown T."/>
            <person name="Cohen L."/>
        </authorList>
    </citation>
    <scope>NUCLEOTIDE SEQUENCE</scope>
    <source>
        <strain evidence="2">PLY182g</strain>
    </source>
</reference>
<dbReference type="PROSITE" id="PS51257">
    <property type="entry name" value="PROKAR_LIPOPROTEIN"/>
    <property type="match status" value="1"/>
</dbReference>
<dbReference type="EMBL" id="HBEY01000964">
    <property type="protein sequence ID" value="CAD8597170.1"/>
    <property type="molecule type" value="Transcribed_RNA"/>
</dbReference>
<keyword evidence="1" id="KW-0732">Signal</keyword>
<protein>
    <submittedName>
        <fullName evidence="2">Uncharacterized protein</fullName>
    </submittedName>
</protein>